<dbReference type="Gene3D" id="3.40.50.150">
    <property type="entry name" value="Vaccinia Virus protein VP39"/>
    <property type="match status" value="1"/>
</dbReference>
<reference evidence="10" key="1">
    <citation type="submission" date="2016-03" db="EMBL/GenBank/DDBJ databases">
        <authorList>
            <person name="Ploux O."/>
        </authorList>
    </citation>
    <scope>NUCLEOTIDE SEQUENCE</scope>
    <source>
        <strain evidence="10">UC10</strain>
    </source>
</reference>
<accession>A0A1Y5Q5Z5</accession>
<evidence type="ECO:0000313" key="10">
    <source>
        <dbReference type="EMBL" id="SBV37728.1"/>
    </source>
</evidence>
<dbReference type="GO" id="GO:0009307">
    <property type="term" value="P:DNA restriction-modification system"/>
    <property type="evidence" value="ECO:0007669"/>
    <property type="project" value="UniProtKB-KW"/>
</dbReference>
<dbReference type="InterPro" id="IPR050953">
    <property type="entry name" value="N4_N6_ade-DNA_methylase"/>
</dbReference>
<keyword evidence="5" id="KW-0680">Restriction system</keyword>
<dbReference type="InterPro" id="IPR025931">
    <property type="entry name" value="TaqI_C"/>
</dbReference>
<dbReference type="GO" id="GO:0009007">
    <property type="term" value="F:site-specific DNA-methyltransferase (adenine-specific) activity"/>
    <property type="evidence" value="ECO:0007669"/>
    <property type="project" value="UniProtKB-EC"/>
</dbReference>
<gene>
    <name evidence="10" type="ORF">STPYR_12671</name>
</gene>
<dbReference type="InterPro" id="IPR029063">
    <property type="entry name" value="SAM-dependent_MTases_sf"/>
</dbReference>
<feature type="domain" description="TaqI-like C-terminal specificity" evidence="9">
    <location>
        <begin position="781"/>
        <end position="899"/>
    </location>
</feature>
<dbReference type="GO" id="GO:0032259">
    <property type="term" value="P:methylation"/>
    <property type="evidence" value="ECO:0007669"/>
    <property type="project" value="UniProtKB-KW"/>
</dbReference>
<feature type="domain" description="Type II methyltransferase M.TaqI-like" evidence="8">
    <location>
        <begin position="475"/>
        <end position="668"/>
    </location>
</feature>
<dbReference type="PANTHER" id="PTHR33841:SF1">
    <property type="entry name" value="DNA METHYLTRANSFERASE A"/>
    <property type="match status" value="1"/>
</dbReference>
<dbReference type="PANTHER" id="PTHR33841">
    <property type="entry name" value="DNA METHYLTRANSFERASE YEEA-RELATED"/>
    <property type="match status" value="1"/>
</dbReference>
<evidence type="ECO:0000256" key="5">
    <source>
        <dbReference type="ARBA" id="ARBA00022747"/>
    </source>
</evidence>
<evidence type="ECO:0000259" key="9">
    <source>
        <dbReference type="Pfam" id="PF12950"/>
    </source>
</evidence>
<evidence type="ECO:0000256" key="4">
    <source>
        <dbReference type="ARBA" id="ARBA00022691"/>
    </source>
</evidence>
<proteinExistence type="predicted"/>
<name>A0A1Y5Q5Z5_9GAMM</name>
<dbReference type="InterPro" id="IPR002052">
    <property type="entry name" value="DNA_methylase_N6_adenine_CS"/>
</dbReference>
<keyword evidence="4" id="KW-0949">S-adenosyl-L-methionine</keyword>
<dbReference type="PROSITE" id="PS00092">
    <property type="entry name" value="N6_MTASE"/>
    <property type="match status" value="1"/>
</dbReference>
<dbReference type="Gene3D" id="3.90.1570.30">
    <property type="match status" value="1"/>
</dbReference>
<dbReference type="SUPFAM" id="SSF53335">
    <property type="entry name" value="S-adenosyl-L-methionine-dependent methyltransferases"/>
    <property type="match status" value="1"/>
</dbReference>
<comment type="catalytic activity">
    <reaction evidence="7">
        <text>a 2'-deoxyadenosine in DNA + S-adenosyl-L-methionine = an N(6)-methyl-2'-deoxyadenosine in DNA + S-adenosyl-L-homocysteine + H(+)</text>
        <dbReference type="Rhea" id="RHEA:15197"/>
        <dbReference type="Rhea" id="RHEA-COMP:12418"/>
        <dbReference type="Rhea" id="RHEA-COMP:12419"/>
        <dbReference type="ChEBI" id="CHEBI:15378"/>
        <dbReference type="ChEBI" id="CHEBI:57856"/>
        <dbReference type="ChEBI" id="CHEBI:59789"/>
        <dbReference type="ChEBI" id="CHEBI:90615"/>
        <dbReference type="ChEBI" id="CHEBI:90616"/>
        <dbReference type="EC" id="2.1.1.72"/>
    </reaction>
</comment>
<keyword evidence="3" id="KW-0808">Transferase</keyword>
<evidence type="ECO:0000256" key="6">
    <source>
        <dbReference type="ARBA" id="ARBA00023125"/>
    </source>
</evidence>
<dbReference type="InterPro" id="IPR011639">
    <property type="entry name" value="MethylTrfase_TaqI-like_dom"/>
</dbReference>
<dbReference type="EC" id="2.1.1.72" evidence="1"/>
<evidence type="ECO:0000256" key="1">
    <source>
        <dbReference type="ARBA" id="ARBA00011900"/>
    </source>
</evidence>
<dbReference type="PRINTS" id="PR00507">
    <property type="entry name" value="N12N6MTFRASE"/>
</dbReference>
<evidence type="ECO:0000259" key="8">
    <source>
        <dbReference type="Pfam" id="PF07669"/>
    </source>
</evidence>
<protein>
    <recommendedName>
        <fullName evidence="1">site-specific DNA-methyltransferase (adenine-specific)</fullName>
        <ecNumber evidence="1">2.1.1.72</ecNumber>
    </recommendedName>
</protein>
<dbReference type="GO" id="GO:0003677">
    <property type="term" value="F:DNA binding"/>
    <property type="evidence" value="ECO:0007669"/>
    <property type="project" value="UniProtKB-KW"/>
</dbReference>
<dbReference type="AlphaFoldDB" id="A0A1Y5Q5Z5"/>
<keyword evidence="2" id="KW-0489">Methyltransferase</keyword>
<organism evidence="10">
    <name type="scientific">uncultured Stenotrophomonas sp</name>
    <dbReference type="NCBI Taxonomy" id="165438"/>
    <lineage>
        <taxon>Bacteria</taxon>
        <taxon>Pseudomonadati</taxon>
        <taxon>Pseudomonadota</taxon>
        <taxon>Gammaproteobacteria</taxon>
        <taxon>Lysobacterales</taxon>
        <taxon>Lysobacteraceae</taxon>
        <taxon>Stenotrophomonas</taxon>
        <taxon>environmental samples</taxon>
    </lineage>
</organism>
<dbReference type="Pfam" id="PF07669">
    <property type="entry name" value="Eco57I"/>
    <property type="match status" value="1"/>
</dbReference>
<dbReference type="EMBL" id="FLTS01000001">
    <property type="protein sequence ID" value="SBV37728.1"/>
    <property type="molecule type" value="Genomic_DNA"/>
</dbReference>
<dbReference type="Pfam" id="PF12950">
    <property type="entry name" value="TaqI_C"/>
    <property type="match status" value="1"/>
</dbReference>
<evidence type="ECO:0000256" key="7">
    <source>
        <dbReference type="ARBA" id="ARBA00047942"/>
    </source>
</evidence>
<sequence>MNDPATNADFEQAHKRIRELIDRFEKHAAAYMQPTYQEAEARKDFIDPMFKALGWDVDHEREHNPYEQEVKVERGVTVAKAQKRADYAFHLCPNFRDVRFFVEAKKPSVNLERDADAHFQTIRYGYSAGTPLAVLTDFEQIRVLDCRRRPHPDSVLDQVYKGWRYTDFRDTAKFAEFYWLFSREAHADGSYQRRIEELPKPKGGAKQRGLFKGGYQPVGDSFLEELSEYRETLAKTFKKAEESLDSAALTELVQRTLDRLVFLRFLEDKQIETEIRVTDFGKGKNAWADFQSASRRLDNIYNGIVFKRLPHLDDAGFDVDEDVFGDICERLSAENSPYNFDAIPIHILGSIYERFLGSVIRATDKRAKVEEKPEVRKSGGVYYTPEYIVRYIVAQTVGKQIEGKTPAEIAKLRFADIACGSGSFLLGVYDELLHYHADWYNRPEHAKQAKRDGCVQTEDGTWRLSLAQRRNILQNNIYGVDIDRQAVEVAQLSLFLKLLEDERATSARQYQLDYARDANMKKLLPDLSGNIVCGNSLIGWDIAGMAGLSAEEKLRLNPLDFRDEFPIVMREGGFDAVVGNPPYVLLQDEFRDPTSYDYLKSHYTVASFKLDTYHLFFERAGRVLRANGRLGYITPSNFLTNNHLDGLRRFLLSQVRIERIVVFEGKVFAGAQVDTAIALCINNDLMDYFDMLRVSAKPPVSFDVPAIALKHSDCLERHLALITPPTATGVAALLTAVDERSTPLGELFGVSFGKQLRDREKFPTDVIQVESLSKIPKTHRPCYTGRDVGRYALSWSGLACLRSREAKRGGCWDDAVHGAAPKLITRQIGMVPVFGWDAVGYHCLNTVFMLTPKTASVSAVYVLGLLNSKLLVTYWKNRFYDQRERFPKIKGAYLKQLPIYVPCLTNERDRSRYDHLVVLVEQMLEAKERQTDADEHMAEIAARECTALDRQIDTLVYELYGLTDAEIALVENGT</sequence>
<keyword evidence="6" id="KW-0238">DNA-binding</keyword>
<evidence type="ECO:0000256" key="3">
    <source>
        <dbReference type="ARBA" id="ARBA00022679"/>
    </source>
</evidence>
<evidence type="ECO:0000256" key="2">
    <source>
        <dbReference type="ARBA" id="ARBA00022603"/>
    </source>
</evidence>